<keyword evidence="1" id="KW-0812">Transmembrane</keyword>
<evidence type="ECO:0000256" key="1">
    <source>
        <dbReference type="SAM" id="Phobius"/>
    </source>
</evidence>
<keyword evidence="1" id="KW-1133">Transmembrane helix</keyword>
<keyword evidence="1" id="KW-0472">Membrane</keyword>
<evidence type="ECO:0000313" key="2">
    <source>
        <dbReference type="EMBL" id="VFK55178.1"/>
    </source>
</evidence>
<sequence>MGKKFEWTMVSAIAVSVIALVALATFFFNFVLIETPEGNRGKIGIEGGNIIAIDGNVDGNISISTGESAKLSAKEREKEIILDTQQLRHPKDINAIQDDEKKSKNKVMYWGEEWGKGALAR</sequence>
<gene>
    <name evidence="2" type="ORF">BECKTUN1418D_GA0071000_102813</name>
</gene>
<proteinExistence type="predicted"/>
<reference evidence="2" key="1">
    <citation type="submission" date="2019-02" db="EMBL/GenBank/DDBJ databases">
        <authorList>
            <person name="Gruber-Vodicka R. H."/>
            <person name="Seah K. B. B."/>
        </authorList>
    </citation>
    <scope>NUCLEOTIDE SEQUENCE</scope>
    <source>
        <strain evidence="2">BECK_BY1</strain>
    </source>
</reference>
<name>A0A450ZN70_9GAMM</name>
<accession>A0A450ZN70</accession>
<feature type="transmembrane region" description="Helical" evidence="1">
    <location>
        <begin position="12"/>
        <end position="33"/>
    </location>
</feature>
<organism evidence="2">
    <name type="scientific">Candidatus Kentrum sp. TUN</name>
    <dbReference type="NCBI Taxonomy" id="2126343"/>
    <lineage>
        <taxon>Bacteria</taxon>
        <taxon>Pseudomonadati</taxon>
        <taxon>Pseudomonadota</taxon>
        <taxon>Gammaproteobacteria</taxon>
        <taxon>Candidatus Kentrum</taxon>
    </lineage>
</organism>
<dbReference type="EMBL" id="CAADFX010000028">
    <property type="protein sequence ID" value="VFK55178.1"/>
    <property type="molecule type" value="Genomic_DNA"/>
</dbReference>
<protein>
    <submittedName>
        <fullName evidence="2">Uncharacterized protein</fullName>
    </submittedName>
</protein>
<dbReference type="AlphaFoldDB" id="A0A450ZN70"/>